<gene>
    <name evidence="1" type="ORF">VPK24_18195</name>
</gene>
<comment type="caution">
    <text evidence="1">The sequence shown here is derived from an EMBL/GenBank/DDBJ whole genome shotgun (WGS) entry which is preliminary data.</text>
</comment>
<organism evidence="1 2">
    <name type="scientific">Limnothrix redekei LRLZ20PSL1</name>
    <dbReference type="NCBI Taxonomy" id="3112953"/>
    <lineage>
        <taxon>Bacteria</taxon>
        <taxon>Bacillati</taxon>
        <taxon>Cyanobacteriota</taxon>
        <taxon>Cyanophyceae</taxon>
        <taxon>Pseudanabaenales</taxon>
        <taxon>Pseudanabaenaceae</taxon>
        <taxon>Limnothrix</taxon>
    </lineage>
</organism>
<evidence type="ECO:0000313" key="2">
    <source>
        <dbReference type="Proteomes" id="UP001604335"/>
    </source>
</evidence>
<proteinExistence type="predicted"/>
<sequence>MPRILYCNNLSVGIFIGNGGQLPDFLEDVDAALSNLKENQNHLDFLKAFCLFVDADQDAIDLTLKTKIGWLEKIAKEYFPEVDLESNDCKPGCVMGKNKKLGIYIIPDNQRQGNLEQIILQCGDLMYPDYMIKARNYVNQYTHLRKPASREKATIAAVVSVLQPGFTNTVSFARDNWISQETLEQVPDMVKLVQFLKELLGIED</sequence>
<dbReference type="Pfam" id="PF11536">
    <property type="entry name" value="DUF3226"/>
    <property type="match status" value="1"/>
</dbReference>
<accession>A0ABW7CEP6</accession>
<dbReference type="InterPro" id="IPR024508">
    <property type="entry name" value="DUF3226"/>
</dbReference>
<dbReference type="EMBL" id="JAZAQF010000094">
    <property type="protein sequence ID" value="MFG3819581.1"/>
    <property type="molecule type" value="Genomic_DNA"/>
</dbReference>
<dbReference type="RefSeq" id="WP_393015555.1">
    <property type="nucleotide sequence ID" value="NZ_JAZAQF010000094.1"/>
</dbReference>
<name>A0ABW7CEP6_9CYAN</name>
<protein>
    <submittedName>
        <fullName evidence="1">DUF3226 domain-containing protein</fullName>
    </submittedName>
</protein>
<dbReference type="Proteomes" id="UP001604335">
    <property type="component" value="Unassembled WGS sequence"/>
</dbReference>
<reference evidence="2" key="1">
    <citation type="journal article" date="2024" name="Algal Res.">
        <title>Biochemical, toxicological and genomic investigation of a high-biomass producing Limnothrix strain isolated from Italian shallow drinking water reservoir.</title>
        <authorList>
            <person name="Simonazzi M."/>
            <person name="Shishido T.K."/>
            <person name="Delbaje E."/>
            <person name="Wahlsten M."/>
            <person name="Fewer D.P."/>
            <person name="Sivonen K."/>
            <person name="Pezzolesi L."/>
            <person name="Pistocchi R."/>
        </authorList>
    </citation>
    <scope>NUCLEOTIDE SEQUENCE [LARGE SCALE GENOMIC DNA]</scope>
    <source>
        <strain evidence="2">LRLZ20PSL1</strain>
    </source>
</reference>
<evidence type="ECO:0000313" key="1">
    <source>
        <dbReference type="EMBL" id="MFG3819581.1"/>
    </source>
</evidence>
<keyword evidence="2" id="KW-1185">Reference proteome</keyword>